<evidence type="ECO:0000313" key="2">
    <source>
        <dbReference type="EMBL" id="AJP57563.1"/>
    </source>
</evidence>
<name>A0ABM5SYD3_9BURK</name>
<proteinExistence type="predicted"/>
<dbReference type="EMBL" id="CP010897">
    <property type="protein sequence ID" value="AJP57563.1"/>
    <property type="molecule type" value="Genomic_DNA"/>
</dbReference>
<evidence type="ECO:0000313" key="3">
    <source>
        <dbReference type="Proteomes" id="UP000035085"/>
    </source>
</evidence>
<gene>
    <name evidence="2" type="ORF">UC34_12220</name>
</gene>
<reference evidence="3" key="1">
    <citation type="submission" date="2015-02" db="EMBL/GenBank/DDBJ databases">
        <title>Complete Genome Sequencing of Pandoraea vervacti NS15 sp. nov.</title>
        <authorList>
            <person name="Chan K.-G."/>
        </authorList>
    </citation>
    <scope>NUCLEOTIDE SEQUENCE [LARGE SCALE GENOMIC DNA]</scope>
    <source>
        <strain evidence="3">NS15</strain>
    </source>
</reference>
<keyword evidence="1" id="KW-0732">Signal</keyword>
<accession>A0ABM5SYD3</accession>
<organism evidence="2 3">
    <name type="scientific">Pandoraea vervacti</name>
    <dbReference type="NCBI Taxonomy" id="656178"/>
    <lineage>
        <taxon>Bacteria</taxon>
        <taxon>Pseudomonadati</taxon>
        <taxon>Pseudomonadota</taxon>
        <taxon>Betaproteobacteria</taxon>
        <taxon>Burkholderiales</taxon>
        <taxon>Burkholderiaceae</taxon>
        <taxon>Pandoraea</taxon>
    </lineage>
</organism>
<evidence type="ECO:0000256" key="1">
    <source>
        <dbReference type="SAM" id="SignalP"/>
    </source>
</evidence>
<feature type="chain" id="PRO_5045900501" description="Lipoprotein" evidence="1">
    <location>
        <begin position="26"/>
        <end position="430"/>
    </location>
</feature>
<dbReference type="RefSeq" id="WP_044455755.1">
    <property type="nucleotide sequence ID" value="NZ_CP010897.2"/>
</dbReference>
<protein>
    <recommendedName>
        <fullName evidence="4">Lipoprotein</fullName>
    </recommendedName>
</protein>
<sequence>MKAKTTHFRCLMTRLALLLVLTATGCTTPHPFKILASDEGATASRIEVLPPTTFAQRDGRLSTIYIPANQAATCMPEASFGQIQAQPVSMLRDGKSVFGIRFTAPASTFRDRDRLEAALADWWDRDIDFRACYAMPAAERASLIRTVLQQRPLTPTAQLDEVFYIPSRDTTNLRTVLLRPGMQVCANDAVAGDNTTGDWKTKGAVCTWVADDSHGGVTLDATASHFGPLHNTAFEYGNIYRISAWAEFSVPARDSLVLLAVYPRDLPMYAQSEEPDPTTIPLLVGLKIPPAPEIWSAFRPPPEPPPDTPEVRLSTLCSRHDVVCYRFGERGVFSTSFTVFLNGAPNVVAVGTTLADALAMLAPDLTTRPFASASSIVQSEDPAARERLSRALGRLKMSRVFDAGLTPVDVSNAGINALAIPLLPGDRLQW</sequence>
<dbReference type="PROSITE" id="PS51257">
    <property type="entry name" value="PROKAR_LIPOPROTEIN"/>
    <property type="match status" value="1"/>
</dbReference>
<keyword evidence="3" id="KW-1185">Reference proteome</keyword>
<evidence type="ECO:0008006" key="4">
    <source>
        <dbReference type="Google" id="ProtNLM"/>
    </source>
</evidence>
<dbReference type="Proteomes" id="UP000035085">
    <property type="component" value="Chromosome"/>
</dbReference>
<feature type="signal peptide" evidence="1">
    <location>
        <begin position="1"/>
        <end position="25"/>
    </location>
</feature>